<reference evidence="1" key="1">
    <citation type="journal article" date="2014" name="Int. J. Syst. Evol. Microbiol.">
        <title>Complete genome sequence of Corynebacterium casei LMG S-19264T (=DSM 44701T), isolated from a smear-ripened cheese.</title>
        <authorList>
            <consortium name="US DOE Joint Genome Institute (JGI-PGF)"/>
            <person name="Walter F."/>
            <person name="Albersmeier A."/>
            <person name="Kalinowski J."/>
            <person name="Ruckert C."/>
        </authorList>
    </citation>
    <scope>NUCLEOTIDE SEQUENCE</scope>
    <source>
        <strain evidence="1">KCTC 42590</strain>
    </source>
</reference>
<evidence type="ECO:0000313" key="2">
    <source>
        <dbReference type="Proteomes" id="UP000630923"/>
    </source>
</evidence>
<dbReference type="EMBL" id="BNCI01000002">
    <property type="protein sequence ID" value="GHF28804.1"/>
    <property type="molecule type" value="Genomic_DNA"/>
</dbReference>
<dbReference type="AlphaFoldDB" id="A0A919E9Z7"/>
<comment type="caution">
    <text evidence="1">The sequence shown here is derived from an EMBL/GenBank/DDBJ whole genome shotgun (WGS) entry which is preliminary data.</text>
</comment>
<proteinExistence type="predicted"/>
<keyword evidence="2" id="KW-1185">Reference proteome</keyword>
<name>A0A919E9Z7_9PROT</name>
<reference evidence="1" key="2">
    <citation type="submission" date="2020-09" db="EMBL/GenBank/DDBJ databases">
        <authorList>
            <person name="Sun Q."/>
            <person name="Kim S."/>
        </authorList>
    </citation>
    <scope>NUCLEOTIDE SEQUENCE</scope>
    <source>
        <strain evidence="1">KCTC 42590</strain>
    </source>
</reference>
<dbReference type="Proteomes" id="UP000630923">
    <property type="component" value="Unassembled WGS sequence"/>
</dbReference>
<protein>
    <submittedName>
        <fullName evidence="1">Uncharacterized protein</fullName>
    </submittedName>
</protein>
<gene>
    <name evidence="1" type="ORF">GCM10017044_25070</name>
</gene>
<sequence>MLLEMVPDMPDIAEDTYEWAPKSYPQHFLDSGFAAKDLAVEAYELAPTSIRKAFDITCQHLDDFLVATVSGLKTLNVAERGLTENASMLIKSRVQQVQEELAKLNAIIHGKVDEFVDEATSKTIIAAKESTNIKDDDRDAAHTQEEIDALFD</sequence>
<evidence type="ECO:0000313" key="1">
    <source>
        <dbReference type="EMBL" id="GHF28804.1"/>
    </source>
</evidence>
<organism evidence="1 2">
    <name type="scientific">Kordiimonas sediminis</name>
    <dbReference type="NCBI Taxonomy" id="1735581"/>
    <lineage>
        <taxon>Bacteria</taxon>
        <taxon>Pseudomonadati</taxon>
        <taxon>Pseudomonadota</taxon>
        <taxon>Alphaproteobacteria</taxon>
        <taxon>Kordiimonadales</taxon>
        <taxon>Kordiimonadaceae</taxon>
        <taxon>Kordiimonas</taxon>
    </lineage>
</organism>
<accession>A0A919E9Z7</accession>